<name>A0A8D9C8M0_9VIRU</name>
<gene>
    <name evidence="1" type="ORF">SLAVMIC_00260</name>
</gene>
<evidence type="ECO:0000313" key="1">
    <source>
        <dbReference type="EMBL" id="CAG7580126.1"/>
    </source>
</evidence>
<accession>A0A8D9C8M0</accession>
<protein>
    <submittedName>
        <fullName evidence="1">Uncharacterized protein</fullName>
    </submittedName>
</protein>
<sequence length="195" mass="23055">MEIELEQEKPFKVVNNMVRSFKVRGNTRYQRAKLMCIMSMKQRSYYNLPFETHIKDIEQTLIDYGIKEERFFTALWVANCSIPFKKKIELFGRDTVRLAFAFNRGNLANNINSITDKQKLLVNDDIVTLHLAQRITNINFAINNADNTSYDMYVKAHPDYKKALKRDVPEHKQMWEYMKLCMEDAGSINALFFYI</sequence>
<proteinExistence type="predicted"/>
<organism evidence="1">
    <name type="scientific">uncultured marine phage</name>
    <dbReference type="NCBI Taxonomy" id="707152"/>
    <lineage>
        <taxon>Viruses</taxon>
        <taxon>environmental samples</taxon>
    </lineage>
</organism>
<reference evidence="1" key="1">
    <citation type="submission" date="2021-06" db="EMBL/GenBank/DDBJ databases">
        <authorList>
            <person name="Gannon L."/>
            <person name="Redgwell R T."/>
            <person name="Michniewski S."/>
            <person name="Harrison D C."/>
            <person name="Millard A."/>
        </authorList>
    </citation>
    <scope>NUCLEOTIDE SEQUENCE</scope>
</reference>
<dbReference type="EMBL" id="OU342829">
    <property type="protein sequence ID" value="CAG7580126.1"/>
    <property type="molecule type" value="Genomic_DNA"/>
</dbReference>